<feature type="region of interest" description="Disordered" evidence="3">
    <location>
        <begin position="137"/>
        <end position="163"/>
    </location>
</feature>
<keyword evidence="2" id="KW-0378">Hydrolase</keyword>
<dbReference type="PANTHER" id="PTHR31793:SF27">
    <property type="entry name" value="NOVEL THIOESTERASE SUPERFAMILY DOMAIN AND SAPOSIN A-TYPE DOMAIN CONTAINING PROTEIN (0610012H03RIK)"/>
    <property type="match status" value="1"/>
</dbReference>
<organism evidence="4 5">
    <name type="scientific">Pseudonocardia acidicola</name>
    <dbReference type="NCBI Taxonomy" id="2724939"/>
    <lineage>
        <taxon>Bacteria</taxon>
        <taxon>Bacillati</taxon>
        <taxon>Actinomycetota</taxon>
        <taxon>Actinomycetes</taxon>
        <taxon>Pseudonocardiales</taxon>
        <taxon>Pseudonocardiaceae</taxon>
        <taxon>Pseudonocardia</taxon>
    </lineage>
</organism>
<sequence>MADLFTHPVNVRYLEVDAQGVVFNSWYLAYFDDAMTAFLLDRGLPYRVMTDAGYDVQLVRSEIDWKAGVGWGDEIVIAVSTARLGRTSFALDFEVRRGSSDDYEVTCAARTVYVVVATDGSGKREIPELIATALGRSPLSDSDRADGVAEPAAGGVIQPRHPH</sequence>
<proteinExistence type="inferred from homology"/>
<dbReference type="Proteomes" id="UP000820669">
    <property type="component" value="Unassembled WGS sequence"/>
</dbReference>
<protein>
    <submittedName>
        <fullName evidence="4">Acyl-CoA thioesterase</fullName>
    </submittedName>
</protein>
<gene>
    <name evidence="4" type="ORF">HF526_30440</name>
</gene>
<dbReference type="InterPro" id="IPR029069">
    <property type="entry name" value="HotDog_dom_sf"/>
</dbReference>
<keyword evidence="5" id="KW-1185">Reference proteome</keyword>
<dbReference type="CDD" id="cd00586">
    <property type="entry name" value="4HBT"/>
    <property type="match status" value="1"/>
</dbReference>
<comment type="caution">
    <text evidence="4">The sequence shown here is derived from an EMBL/GenBank/DDBJ whole genome shotgun (WGS) entry which is preliminary data.</text>
</comment>
<evidence type="ECO:0000256" key="3">
    <source>
        <dbReference type="SAM" id="MobiDB-lite"/>
    </source>
</evidence>
<reference evidence="4 5" key="1">
    <citation type="submission" date="2020-04" db="EMBL/GenBank/DDBJ databases">
        <authorList>
            <person name="Klaysubun C."/>
            <person name="Duangmal K."/>
            <person name="Lipun K."/>
        </authorList>
    </citation>
    <scope>NUCLEOTIDE SEQUENCE [LARGE SCALE GENOMIC DNA]</scope>
    <source>
        <strain evidence="4 5">K10HN5</strain>
    </source>
</reference>
<evidence type="ECO:0000313" key="5">
    <source>
        <dbReference type="Proteomes" id="UP000820669"/>
    </source>
</evidence>
<evidence type="ECO:0000256" key="1">
    <source>
        <dbReference type="ARBA" id="ARBA00005953"/>
    </source>
</evidence>
<dbReference type="SUPFAM" id="SSF54637">
    <property type="entry name" value="Thioesterase/thiol ester dehydrase-isomerase"/>
    <property type="match status" value="1"/>
</dbReference>
<dbReference type="Pfam" id="PF13279">
    <property type="entry name" value="4HBT_2"/>
    <property type="match status" value="1"/>
</dbReference>
<dbReference type="Gene3D" id="3.10.129.10">
    <property type="entry name" value="Hotdog Thioesterase"/>
    <property type="match status" value="1"/>
</dbReference>
<name>A0ABX1SMT0_9PSEU</name>
<accession>A0ABX1SMT0</accession>
<evidence type="ECO:0000313" key="4">
    <source>
        <dbReference type="EMBL" id="NMI01585.1"/>
    </source>
</evidence>
<dbReference type="InterPro" id="IPR050563">
    <property type="entry name" value="4-hydroxybenzoyl-CoA_TE"/>
</dbReference>
<dbReference type="EMBL" id="JAAXLA010000090">
    <property type="protein sequence ID" value="NMI01585.1"/>
    <property type="molecule type" value="Genomic_DNA"/>
</dbReference>
<dbReference type="PANTHER" id="PTHR31793">
    <property type="entry name" value="4-HYDROXYBENZOYL-COA THIOESTERASE FAMILY MEMBER"/>
    <property type="match status" value="1"/>
</dbReference>
<feature type="non-terminal residue" evidence="4">
    <location>
        <position position="163"/>
    </location>
</feature>
<comment type="similarity">
    <text evidence="1">Belongs to the 4-hydroxybenzoyl-CoA thioesterase family.</text>
</comment>
<dbReference type="RefSeq" id="WP_169385039.1">
    <property type="nucleotide sequence ID" value="NZ_JAAXLA010000090.1"/>
</dbReference>
<evidence type="ECO:0000256" key="2">
    <source>
        <dbReference type="ARBA" id="ARBA00022801"/>
    </source>
</evidence>